<dbReference type="PRINTS" id="PR01356">
    <property type="entry name" value="GFGPROTEIN"/>
</dbReference>
<evidence type="ECO:0000256" key="2">
    <source>
        <dbReference type="ARBA" id="ARBA00022723"/>
    </source>
</evidence>
<feature type="domain" description="Nudix hydrolase" evidence="4">
    <location>
        <begin position="192"/>
        <end position="322"/>
    </location>
</feature>
<keyword evidence="3" id="KW-0378">Hydrolase</keyword>
<keyword evidence="2" id="KW-0479">Metal-binding</keyword>
<dbReference type="InterPro" id="IPR020084">
    <property type="entry name" value="NUDIX_hydrolase_CS"/>
</dbReference>
<evidence type="ECO:0000256" key="3">
    <source>
        <dbReference type="ARBA" id="ARBA00022801"/>
    </source>
</evidence>
<evidence type="ECO:0000313" key="6">
    <source>
        <dbReference type="Proteomes" id="UP001603857"/>
    </source>
</evidence>
<accession>A0ABD1NKW1</accession>
<keyword evidence="6" id="KW-1185">Reference proteome</keyword>
<dbReference type="Gene3D" id="3.90.79.10">
    <property type="entry name" value="Nucleoside Triphosphate Pyrophosphohydrolase"/>
    <property type="match status" value="1"/>
</dbReference>
<dbReference type="PANTHER" id="PTHR13994">
    <property type="entry name" value="NUDIX HYDROLASE RELATED"/>
    <property type="match status" value="1"/>
</dbReference>
<comment type="caution">
    <text evidence="5">The sequence shown here is derived from an EMBL/GenBank/DDBJ whole genome shotgun (WGS) entry which is preliminary data.</text>
</comment>
<dbReference type="InterPro" id="IPR015797">
    <property type="entry name" value="NUDIX_hydrolase-like_dom_sf"/>
</dbReference>
<organism evidence="5 6">
    <name type="scientific">Flemingia macrophylla</name>
    <dbReference type="NCBI Taxonomy" id="520843"/>
    <lineage>
        <taxon>Eukaryota</taxon>
        <taxon>Viridiplantae</taxon>
        <taxon>Streptophyta</taxon>
        <taxon>Embryophyta</taxon>
        <taxon>Tracheophyta</taxon>
        <taxon>Spermatophyta</taxon>
        <taxon>Magnoliopsida</taxon>
        <taxon>eudicotyledons</taxon>
        <taxon>Gunneridae</taxon>
        <taxon>Pentapetalae</taxon>
        <taxon>rosids</taxon>
        <taxon>fabids</taxon>
        <taxon>Fabales</taxon>
        <taxon>Fabaceae</taxon>
        <taxon>Papilionoideae</taxon>
        <taxon>50 kb inversion clade</taxon>
        <taxon>NPAAA clade</taxon>
        <taxon>indigoferoid/millettioid clade</taxon>
        <taxon>Phaseoleae</taxon>
        <taxon>Flemingia</taxon>
    </lineage>
</organism>
<dbReference type="SUPFAM" id="SSF55811">
    <property type="entry name" value="Nudix"/>
    <property type="match status" value="1"/>
</dbReference>
<dbReference type="EMBL" id="JBGMDY010000001">
    <property type="protein sequence ID" value="KAL2348183.1"/>
    <property type="molecule type" value="Genomic_DNA"/>
</dbReference>
<gene>
    <name evidence="5" type="ORF">Fmac_002183</name>
</gene>
<evidence type="ECO:0000256" key="1">
    <source>
        <dbReference type="ARBA" id="ARBA00005582"/>
    </source>
</evidence>
<name>A0ABD1NKW1_9FABA</name>
<dbReference type="PANTHER" id="PTHR13994:SF13">
    <property type="entry name" value="FI03680P"/>
    <property type="match status" value="1"/>
</dbReference>
<evidence type="ECO:0000259" key="4">
    <source>
        <dbReference type="PROSITE" id="PS51462"/>
    </source>
</evidence>
<dbReference type="AlphaFoldDB" id="A0ABD1NKW1"/>
<dbReference type="InterPro" id="IPR000086">
    <property type="entry name" value="NUDIX_hydrolase_dom"/>
</dbReference>
<comment type="similarity">
    <text evidence="1">Belongs to the Nudix hydrolase family.</text>
</comment>
<dbReference type="FunFam" id="3.40.630.30:FF:000016">
    <property type="entry name" value="nudix hydrolase 2"/>
    <property type="match status" value="1"/>
</dbReference>
<dbReference type="Pfam" id="PF18290">
    <property type="entry name" value="Nudix_hydro"/>
    <property type="match status" value="1"/>
</dbReference>
<dbReference type="CDD" id="cd04670">
    <property type="entry name" value="NUDIX_ASFGF2_Nudt6"/>
    <property type="match status" value="1"/>
</dbReference>
<dbReference type="GO" id="GO:0046872">
    <property type="term" value="F:metal ion binding"/>
    <property type="evidence" value="ECO:0007669"/>
    <property type="project" value="UniProtKB-KW"/>
</dbReference>
<proteinExistence type="inferred from homology"/>
<sequence>MELKSFSSNSLCTSEFVHVGTPRTYSALLSNFRTVRFSTQFNCFSGLFRRSYEASNNIYLADKVVTNSVGPDNLVAETSFPHINGINGCSTSSLCSINLRVLDAFDDAYEGVVIDSDRLPDSPTFAAILRLSLSHWKKMRKKGIWLRLPSEKCDLVPIAIKEGFRYHHAEPGYVMLTYWIPEGPCMLPANASNQVGVGGFVINDSNEVLVVQEKYCAPANHGLWKIPTGFVLQSEEIYSGVIREVKEETGIDTEFIEVIAFRHAHNVAFGKSDLFFICVLRPLSAKISVDDPEIEDAKWMPLVEFEEQPLIQEDSMFKRIIDICIACVEKRYCGLSSHQMVSKFDGKSSSLYYKVVGMEHNINCIIGS</sequence>
<dbReference type="GO" id="GO:0016787">
    <property type="term" value="F:hydrolase activity"/>
    <property type="evidence" value="ECO:0007669"/>
    <property type="project" value="UniProtKB-KW"/>
</dbReference>
<dbReference type="PROSITE" id="PS00893">
    <property type="entry name" value="NUDIX_BOX"/>
    <property type="match status" value="1"/>
</dbReference>
<evidence type="ECO:0000313" key="5">
    <source>
        <dbReference type="EMBL" id="KAL2348183.1"/>
    </source>
</evidence>
<protein>
    <recommendedName>
        <fullName evidence="4">Nudix hydrolase domain-containing protein</fullName>
    </recommendedName>
</protein>
<dbReference type="Pfam" id="PF00293">
    <property type="entry name" value="NUDIX"/>
    <property type="match status" value="1"/>
</dbReference>
<dbReference type="InterPro" id="IPR040618">
    <property type="entry name" value="Pre-Nudix"/>
</dbReference>
<dbReference type="Proteomes" id="UP001603857">
    <property type="component" value="Unassembled WGS sequence"/>
</dbReference>
<reference evidence="5 6" key="1">
    <citation type="submission" date="2024-08" db="EMBL/GenBank/DDBJ databases">
        <title>Insights into the chromosomal genome structure of Flemingia macrophylla.</title>
        <authorList>
            <person name="Ding Y."/>
            <person name="Zhao Y."/>
            <person name="Bi W."/>
            <person name="Wu M."/>
            <person name="Zhao G."/>
            <person name="Gong Y."/>
            <person name="Li W."/>
            <person name="Zhang P."/>
        </authorList>
    </citation>
    <scope>NUCLEOTIDE SEQUENCE [LARGE SCALE GENOMIC DNA]</scope>
    <source>
        <strain evidence="5">DYQJB</strain>
        <tissue evidence="5">Leaf</tissue>
    </source>
</reference>
<dbReference type="FunFam" id="3.90.79.10:FF:000015">
    <property type="entry name" value="Nudix hydrolase 8"/>
    <property type="match status" value="1"/>
</dbReference>
<dbReference type="InterPro" id="IPR003293">
    <property type="entry name" value="Nudix_hydrolase6-like"/>
</dbReference>
<dbReference type="Gene3D" id="3.40.630.30">
    <property type="match status" value="1"/>
</dbReference>
<dbReference type="PROSITE" id="PS51462">
    <property type="entry name" value="NUDIX"/>
    <property type="match status" value="1"/>
</dbReference>